<evidence type="ECO:0000313" key="3">
    <source>
        <dbReference type="Proteomes" id="UP000196027"/>
    </source>
</evidence>
<proteinExistence type="predicted"/>
<dbReference type="AlphaFoldDB" id="A0A1Y0I9D7"/>
<evidence type="ECO:0000313" key="2">
    <source>
        <dbReference type="EMBL" id="ARU56376.1"/>
    </source>
</evidence>
<evidence type="ECO:0000256" key="1">
    <source>
        <dbReference type="SAM" id="Coils"/>
    </source>
</evidence>
<reference evidence="2 3" key="1">
    <citation type="submission" date="2017-05" db="EMBL/GenBank/DDBJ databases">
        <title>Genomic insights into alkan degradation activity of Oleiphilus messinensis.</title>
        <authorList>
            <person name="Kozyavkin S.A."/>
            <person name="Slesarev A.I."/>
            <person name="Golyshin P.N."/>
            <person name="Korzhenkov A."/>
            <person name="Golyshina O.N."/>
            <person name="Toshchakov S.V."/>
        </authorList>
    </citation>
    <scope>NUCLEOTIDE SEQUENCE [LARGE SCALE GENOMIC DNA]</scope>
    <source>
        <strain evidence="2 3">ME102</strain>
    </source>
</reference>
<gene>
    <name evidence="2" type="ORF">OLMES_2313</name>
</gene>
<dbReference type="EMBL" id="CP021425">
    <property type="protein sequence ID" value="ARU56376.1"/>
    <property type="molecule type" value="Genomic_DNA"/>
</dbReference>
<accession>A0A1Y0I9D7</accession>
<protein>
    <submittedName>
        <fullName evidence="2">AraC family transcriptional regulator</fullName>
    </submittedName>
</protein>
<feature type="coiled-coil region" evidence="1">
    <location>
        <begin position="7"/>
        <end position="34"/>
    </location>
</feature>
<sequence length="153" mass="17189">MPLINAAESLTDEIEALKQQAIELNRDLFILEEDLLFPATTQVAIFVSLDVGYFFQLDAVEVEIDGRTVASHLYTERQAAALSKGGLQRIYAGNLKKGEHELTAVFVGVGPNGRDYRRAVTTRFQKSEDPAHLELTIRDSAALQQPEFRVRQW</sequence>
<organism evidence="2 3">
    <name type="scientific">Oleiphilus messinensis</name>
    <dbReference type="NCBI Taxonomy" id="141451"/>
    <lineage>
        <taxon>Bacteria</taxon>
        <taxon>Pseudomonadati</taxon>
        <taxon>Pseudomonadota</taxon>
        <taxon>Gammaproteobacteria</taxon>
        <taxon>Oceanospirillales</taxon>
        <taxon>Oleiphilaceae</taxon>
        <taxon>Oleiphilus</taxon>
    </lineage>
</organism>
<name>A0A1Y0I9D7_9GAMM</name>
<keyword evidence="3" id="KW-1185">Reference proteome</keyword>
<dbReference type="KEGG" id="ome:OLMES_2313"/>
<dbReference type="Proteomes" id="UP000196027">
    <property type="component" value="Chromosome"/>
</dbReference>
<keyword evidence="1" id="KW-0175">Coiled coil</keyword>